<reference evidence="1" key="2">
    <citation type="submission" date="2020-09" db="EMBL/GenBank/DDBJ databases">
        <authorList>
            <person name="Sun Q."/>
            <person name="Kim S."/>
        </authorList>
    </citation>
    <scope>NUCLEOTIDE SEQUENCE</scope>
    <source>
        <strain evidence="1">KCTC 32437</strain>
    </source>
</reference>
<dbReference type="InterPro" id="IPR012292">
    <property type="entry name" value="Globin/Proto"/>
</dbReference>
<sequence>MAVLDETLLKIQLESFYEAVRADALLGPIFEEEVADWDAHTERLVAFWSSIMLKSGRYKGNPFAAHTPFASSLTPQHFQHWLHLWSQTAKAVCPPAIAEQLDFKAQRIAASLEAGLLFRCDAASEHVEPLTQTGQ</sequence>
<accession>A0A918SBK1</accession>
<protein>
    <recommendedName>
        <fullName evidence="3">Hemoglobin</fullName>
    </recommendedName>
</protein>
<evidence type="ECO:0000313" key="2">
    <source>
        <dbReference type="Proteomes" id="UP000646579"/>
    </source>
</evidence>
<dbReference type="SUPFAM" id="SSF46458">
    <property type="entry name" value="Globin-like"/>
    <property type="match status" value="1"/>
</dbReference>
<dbReference type="Proteomes" id="UP000646579">
    <property type="component" value="Unassembled WGS sequence"/>
</dbReference>
<gene>
    <name evidence="1" type="ORF">GCM10007989_31890</name>
</gene>
<dbReference type="Gene3D" id="1.10.490.10">
    <property type="entry name" value="Globins"/>
    <property type="match status" value="1"/>
</dbReference>
<name>A0A918SBK1_9HYPH</name>
<organism evidence="1 2">
    <name type="scientific">Devosia pacifica</name>
    <dbReference type="NCBI Taxonomy" id="1335967"/>
    <lineage>
        <taxon>Bacteria</taxon>
        <taxon>Pseudomonadati</taxon>
        <taxon>Pseudomonadota</taxon>
        <taxon>Alphaproteobacteria</taxon>
        <taxon>Hyphomicrobiales</taxon>
        <taxon>Devosiaceae</taxon>
        <taxon>Devosia</taxon>
    </lineage>
</organism>
<comment type="caution">
    <text evidence="1">The sequence shown here is derived from an EMBL/GenBank/DDBJ whole genome shotgun (WGS) entry which is preliminary data.</text>
</comment>
<proteinExistence type="predicted"/>
<dbReference type="InterPro" id="IPR009050">
    <property type="entry name" value="Globin-like_sf"/>
</dbReference>
<dbReference type="AlphaFoldDB" id="A0A918SBK1"/>
<reference evidence="1" key="1">
    <citation type="journal article" date="2014" name="Int. J. Syst. Evol. Microbiol.">
        <title>Complete genome sequence of Corynebacterium casei LMG S-19264T (=DSM 44701T), isolated from a smear-ripened cheese.</title>
        <authorList>
            <consortium name="US DOE Joint Genome Institute (JGI-PGF)"/>
            <person name="Walter F."/>
            <person name="Albersmeier A."/>
            <person name="Kalinowski J."/>
            <person name="Ruckert C."/>
        </authorList>
    </citation>
    <scope>NUCLEOTIDE SEQUENCE</scope>
    <source>
        <strain evidence="1">KCTC 32437</strain>
    </source>
</reference>
<dbReference type="EMBL" id="BMZE01000003">
    <property type="protein sequence ID" value="GHA33304.1"/>
    <property type="molecule type" value="Genomic_DNA"/>
</dbReference>
<keyword evidence="2" id="KW-1185">Reference proteome</keyword>
<dbReference type="CDD" id="cd08916">
    <property type="entry name" value="TrHb3_P"/>
    <property type="match status" value="1"/>
</dbReference>
<dbReference type="GO" id="GO:0020037">
    <property type="term" value="F:heme binding"/>
    <property type="evidence" value="ECO:0007669"/>
    <property type="project" value="InterPro"/>
</dbReference>
<evidence type="ECO:0000313" key="1">
    <source>
        <dbReference type="EMBL" id="GHA33304.1"/>
    </source>
</evidence>
<dbReference type="GO" id="GO:0019825">
    <property type="term" value="F:oxygen binding"/>
    <property type="evidence" value="ECO:0007669"/>
    <property type="project" value="InterPro"/>
</dbReference>
<evidence type="ECO:0008006" key="3">
    <source>
        <dbReference type="Google" id="ProtNLM"/>
    </source>
</evidence>